<dbReference type="AlphaFoldDB" id="A0A078MSR8"/>
<comment type="similarity">
    <text evidence="2">Belongs to the bacterial solute-binding protein SsuA/TauA family.</text>
</comment>
<evidence type="ECO:0000256" key="2">
    <source>
        <dbReference type="ARBA" id="ARBA00010742"/>
    </source>
</evidence>
<dbReference type="SUPFAM" id="SSF53850">
    <property type="entry name" value="Periplasmic binding protein-like II"/>
    <property type="match status" value="1"/>
</dbReference>
<sequence>MALPGSTETLTMGAFAPSPGLVAGMRRGFFARHGVDLVMEHVPSSEEQFRGFAEGRWDVLQTALDNVVNYRFNGSTELGRTLDVQADFALDLGMELTAVGARDIETVQDVRGGRVGVDAADSGYAYVLYWMLEQDGLAPGRDYQVVSLGGVAERYAGMVGPTPAASATLLSNGFEALARQQGLRHLGTEDKLPGPYVGCVAAYRGTWYRNNQDLAQRFRAGYEDALSWVFHPSNRQQAVRLVAQARRLNEKDAAVVLDAELGRWGVARETKIQEDAAVAVFRLREHYGGFDAGGLPDAGQLAGLWVEGEPK</sequence>
<protein>
    <recommendedName>
        <fullName evidence="4">SsuA/THI5-like domain-containing protein</fullName>
    </recommendedName>
</protein>
<dbReference type="InterPro" id="IPR015168">
    <property type="entry name" value="SsuA/THI5"/>
</dbReference>
<accession>A0A078MSR8</accession>
<evidence type="ECO:0000256" key="1">
    <source>
        <dbReference type="ARBA" id="ARBA00004418"/>
    </source>
</evidence>
<organism evidence="5">
    <name type="scientific">Arthrobacter saudimassiliensis</name>
    <dbReference type="NCBI Taxonomy" id="1461584"/>
    <lineage>
        <taxon>Bacteria</taxon>
        <taxon>Bacillati</taxon>
        <taxon>Actinomycetota</taxon>
        <taxon>Actinomycetes</taxon>
        <taxon>Micrococcales</taxon>
        <taxon>Micrococcaceae</taxon>
        <taxon>Arthrobacter</taxon>
    </lineage>
</organism>
<evidence type="ECO:0000313" key="5">
    <source>
        <dbReference type="EMBL" id="CEA09319.1"/>
    </source>
</evidence>
<dbReference type="PANTHER" id="PTHR30024">
    <property type="entry name" value="ALIPHATIC SULFONATES-BINDING PROTEIN-RELATED"/>
    <property type="match status" value="1"/>
</dbReference>
<name>A0A078MSR8_9MICC</name>
<dbReference type="GO" id="GO:0042918">
    <property type="term" value="P:alkanesulfonate transmembrane transport"/>
    <property type="evidence" value="ECO:0007669"/>
    <property type="project" value="TreeGrafter"/>
</dbReference>
<dbReference type="GO" id="GO:0042597">
    <property type="term" value="C:periplasmic space"/>
    <property type="evidence" value="ECO:0007669"/>
    <property type="project" value="UniProtKB-SubCell"/>
</dbReference>
<dbReference type="PATRIC" id="fig|1461584.3.peg.2660"/>
<proteinExistence type="inferred from homology"/>
<keyword evidence="3" id="KW-0732">Signal</keyword>
<evidence type="ECO:0000259" key="4">
    <source>
        <dbReference type="Pfam" id="PF09084"/>
    </source>
</evidence>
<comment type="subcellular location">
    <subcellularLocation>
        <location evidence="1">Periplasm</location>
    </subcellularLocation>
</comment>
<dbReference type="Gene3D" id="3.40.190.10">
    <property type="entry name" value="Periplasmic binding protein-like II"/>
    <property type="match status" value="2"/>
</dbReference>
<gene>
    <name evidence="5" type="ORF">BN1051_02687</name>
</gene>
<reference evidence="5" key="1">
    <citation type="submission" date="2014-07" db="EMBL/GenBank/DDBJ databases">
        <authorList>
            <person name="Urmite Genomes Urmite Genomes"/>
        </authorList>
    </citation>
    <scope>NUCLEOTIDE SEQUENCE</scope>
    <source>
        <strain evidence="5">11W110_air</strain>
    </source>
</reference>
<evidence type="ECO:0000256" key="3">
    <source>
        <dbReference type="ARBA" id="ARBA00022729"/>
    </source>
</evidence>
<dbReference type="EMBL" id="LN483072">
    <property type="protein sequence ID" value="CEA09319.1"/>
    <property type="molecule type" value="Genomic_DNA"/>
</dbReference>
<dbReference type="PANTHER" id="PTHR30024:SF47">
    <property type="entry name" value="TAURINE-BINDING PERIPLASMIC PROTEIN"/>
    <property type="match status" value="1"/>
</dbReference>
<dbReference type="Pfam" id="PF09084">
    <property type="entry name" value="NMT1"/>
    <property type="match status" value="1"/>
</dbReference>
<feature type="domain" description="SsuA/THI5-like" evidence="4">
    <location>
        <begin position="20"/>
        <end position="232"/>
    </location>
</feature>